<dbReference type="Proteomes" id="UP000189933">
    <property type="component" value="Unassembled WGS sequence"/>
</dbReference>
<protein>
    <submittedName>
        <fullName evidence="1">Uncharacterized protein</fullName>
    </submittedName>
</protein>
<gene>
    <name evidence="1" type="ORF">SAMN02745885_00653</name>
</gene>
<sequence length="152" mass="17719">MVKSLENNQVVISPVRARIRLDFKGTGKKALFGGKSPEKMAEEIRDQQAALLRNVPWQGVIVEEIDMGLDIYTVTDEVDGREMAFAPLIITVRCDTLEEILPFIVRDEFRKIEILAPADFVMDRLEIERLLFRLFTELKRTKELWEKRLNNR</sequence>
<keyword evidence="2" id="KW-1185">Reference proteome</keyword>
<accession>A0A1T4MPP8</accession>
<evidence type="ECO:0000313" key="1">
    <source>
        <dbReference type="EMBL" id="SJZ68933.1"/>
    </source>
</evidence>
<dbReference type="RefSeq" id="WP_078664764.1">
    <property type="nucleotide sequence ID" value="NZ_FUXM01000005.1"/>
</dbReference>
<dbReference type="OrthoDB" id="1723695at2"/>
<reference evidence="2" key="1">
    <citation type="submission" date="2017-02" db="EMBL/GenBank/DDBJ databases">
        <authorList>
            <person name="Varghese N."/>
            <person name="Submissions S."/>
        </authorList>
    </citation>
    <scope>NUCLEOTIDE SEQUENCE [LARGE SCALE GENOMIC DNA]</scope>
    <source>
        <strain evidence="2">DSM 16521</strain>
    </source>
</reference>
<organism evidence="1 2">
    <name type="scientific">Carboxydocella sporoproducens DSM 16521</name>
    <dbReference type="NCBI Taxonomy" id="1121270"/>
    <lineage>
        <taxon>Bacteria</taxon>
        <taxon>Bacillati</taxon>
        <taxon>Bacillota</taxon>
        <taxon>Clostridia</taxon>
        <taxon>Eubacteriales</taxon>
        <taxon>Clostridiales Family XVI. Incertae Sedis</taxon>
        <taxon>Carboxydocella</taxon>
    </lineage>
</organism>
<dbReference type="EMBL" id="FUXM01000005">
    <property type="protein sequence ID" value="SJZ68933.1"/>
    <property type="molecule type" value="Genomic_DNA"/>
</dbReference>
<evidence type="ECO:0000313" key="2">
    <source>
        <dbReference type="Proteomes" id="UP000189933"/>
    </source>
</evidence>
<name>A0A1T4MPP8_9FIRM</name>
<proteinExistence type="predicted"/>
<dbReference type="AlphaFoldDB" id="A0A1T4MPP8"/>